<evidence type="ECO:0000313" key="1">
    <source>
        <dbReference type="EMBL" id="CAI9761308.1"/>
    </source>
</evidence>
<evidence type="ECO:0000313" key="2">
    <source>
        <dbReference type="Proteomes" id="UP000834106"/>
    </source>
</evidence>
<proteinExistence type="predicted"/>
<keyword evidence="2" id="KW-1185">Reference proteome</keyword>
<dbReference type="EMBL" id="OU503040">
    <property type="protein sequence ID" value="CAI9761308.1"/>
    <property type="molecule type" value="Genomic_DNA"/>
</dbReference>
<dbReference type="InterPro" id="IPR043519">
    <property type="entry name" value="NT_sf"/>
</dbReference>
<dbReference type="PANTHER" id="PTHR45979:SF28">
    <property type="entry name" value="POLY(A) RNA POLYMERASE CID14-LIKE"/>
    <property type="match status" value="1"/>
</dbReference>
<dbReference type="AlphaFoldDB" id="A0AAD2DQZ9"/>
<accession>A0AAD2DQZ9</accession>
<dbReference type="PANTHER" id="PTHR45979">
    <property type="entry name" value="PAP/OAS1 SUBSTRATE-BINDING DOMAIN SUPERFAMILY"/>
    <property type="match status" value="1"/>
</dbReference>
<sequence length="162" mass="18445">MSLSDSEAVDQNTGDMAEDGRMIPGYGLFRNPFRDLRTINVECWVIVEVVAQKVLNIVHPTLGSEKKRKEIIDCISRLFDSILNDKVFPYGLVPLKTYLHHGDIDFTIIKSPNVEESLAHDILALLNRKEQSGNSEYEVKNTGLIDVEVCMKLRIPNWSMLR</sequence>
<dbReference type="SUPFAM" id="SSF81301">
    <property type="entry name" value="Nucleotidyltransferase"/>
    <property type="match status" value="1"/>
</dbReference>
<name>A0AAD2DQZ9_9LAMI</name>
<organism evidence="1 2">
    <name type="scientific">Fraxinus pennsylvanica</name>
    <dbReference type="NCBI Taxonomy" id="56036"/>
    <lineage>
        <taxon>Eukaryota</taxon>
        <taxon>Viridiplantae</taxon>
        <taxon>Streptophyta</taxon>
        <taxon>Embryophyta</taxon>
        <taxon>Tracheophyta</taxon>
        <taxon>Spermatophyta</taxon>
        <taxon>Magnoliopsida</taxon>
        <taxon>eudicotyledons</taxon>
        <taxon>Gunneridae</taxon>
        <taxon>Pentapetalae</taxon>
        <taxon>asterids</taxon>
        <taxon>lamiids</taxon>
        <taxon>Lamiales</taxon>
        <taxon>Oleaceae</taxon>
        <taxon>Oleeae</taxon>
        <taxon>Fraxinus</taxon>
    </lineage>
</organism>
<reference evidence="1" key="1">
    <citation type="submission" date="2023-05" db="EMBL/GenBank/DDBJ databases">
        <authorList>
            <person name="Huff M."/>
        </authorList>
    </citation>
    <scope>NUCLEOTIDE SEQUENCE</scope>
</reference>
<dbReference type="InterPro" id="IPR058921">
    <property type="entry name" value="PAP/OAS1-rel"/>
</dbReference>
<gene>
    <name evidence="1" type="ORF">FPE_LOCUS8738</name>
</gene>
<protein>
    <recommendedName>
        <fullName evidence="3">Polymerase nucleotidyl transferase domain-containing protein</fullName>
    </recommendedName>
</protein>
<evidence type="ECO:0008006" key="3">
    <source>
        <dbReference type="Google" id="ProtNLM"/>
    </source>
</evidence>
<dbReference type="Proteomes" id="UP000834106">
    <property type="component" value="Chromosome 5"/>
</dbReference>